<dbReference type="InterPro" id="IPR014284">
    <property type="entry name" value="RNA_pol_sigma-70_dom"/>
</dbReference>
<evidence type="ECO:0000256" key="2">
    <source>
        <dbReference type="ARBA" id="ARBA00023015"/>
    </source>
</evidence>
<dbReference type="PANTHER" id="PTHR43133">
    <property type="entry name" value="RNA POLYMERASE ECF-TYPE SIGMA FACTO"/>
    <property type="match status" value="1"/>
</dbReference>
<dbReference type="InterPro" id="IPR013324">
    <property type="entry name" value="RNA_pol_sigma_r3/r4-like"/>
</dbReference>
<evidence type="ECO:0000256" key="4">
    <source>
        <dbReference type="ARBA" id="ARBA00023163"/>
    </source>
</evidence>
<keyword evidence="4" id="KW-0804">Transcription</keyword>
<dbReference type="Gene3D" id="1.10.10.10">
    <property type="entry name" value="Winged helix-like DNA-binding domain superfamily/Winged helix DNA-binding domain"/>
    <property type="match status" value="1"/>
</dbReference>
<sequence>MKIKSIRHSVIPSEDLFLFEQIQEGDTKALDVFFKKYYDKLCRFGVLFESNIHVIEEKVDDVFIQLWSNRDQLNKIKNPKSYIYAILKNDLLRIKNNYQTRPLQNDDQLNSSSLYPSIEDEIIANEQKEINKNVIKNVLESIPKRTRQIFEMSRIDGFKYKEISELLDITPKTVENHIGLALRHISSNVSKLK</sequence>
<dbReference type="InterPro" id="IPR013249">
    <property type="entry name" value="RNA_pol_sigma70_r4_t2"/>
</dbReference>
<dbReference type="SUPFAM" id="SSF88946">
    <property type="entry name" value="Sigma2 domain of RNA polymerase sigma factors"/>
    <property type="match status" value="1"/>
</dbReference>
<comment type="similarity">
    <text evidence="1">Belongs to the sigma-70 factor family. ECF subfamily.</text>
</comment>
<dbReference type="AlphaFoldDB" id="A0A1H1SQW0"/>
<dbReference type="Proteomes" id="UP000198963">
    <property type="component" value="Chromosome I"/>
</dbReference>
<dbReference type="STRING" id="1249933.SAMN04489797_1742"/>
<name>A0A1H1SQW0_9FLAO</name>
<protein>
    <submittedName>
        <fullName evidence="6">RNA polymerase sigma-70 factor, ECF subfamily</fullName>
    </submittedName>
</protein>
<dbReference type="GO" id="GO:0006352">
    <property type="term" value="P:DNA-templated transcription initiation"/>
    <property type="evidence" value="ECO:0007669"/>
    <property type="project" value="InterPro"/>
</dbReference>
<evidence type="ECO:0000259" key="5">
    <source>
        <dbReference type="Pfam" id="PF08281"/>
    </source>
</evidence>
<dbReference type="GO" id="GO:0003677">
    <property type="term" value="F:DNA binding"/>
    <property type="evidence" value="ECO:0007669"/>
    <property type="project" value="InterPro"/>
</dbReference>
<dbReference type="InterPro" id="IPR013325">
    <property type="entry name" value="RNA_pol_sigma_r2"/>
</dbReference>
<keyword evidence="7" id="KW-1185">Reference proteome</keyword>
<dbReference type="SUPFAM" id="SSF88659">
    <property type="entry name" value="Sigma3 and sigma4 domains of RNA polymerase sigma factors"/>
    <property type="match status" value="1"/>
</dbReference>
<evidence type="ECO:0000313" key="6">
    <source>
        <dbReference type="EMBL" id="SDS50374.1"/>
    </source>
</evidence>
<dbReference type="Pfam" id="PF08281">
    <property type="entry name" value="Sigma70_r4_2"/>
    <property type="match status" value="1"/>
</dbReference>
<accession>A0A1H1SQW0</accession>
<dbReference type="PANTHER" id="PTHR43133:SF46">
    <property type="entry name" value="RNA POLYMERASE SIGMA-70 FACTOR ECF SUBFAMILY"/>
    <property type="match status" value="1"/>
</dbReference>
<dbReference type="RefSeq" id="WP_092446202.1">
    <property type="nucleotide sequence ID" value="NZ_JBLXAG010000028.1"/>
</dbReference>
<keyword evidence="3" id="KW-0731">Sigma factor</keyword>
<dbReference type="GO" id="GO:0016987">
    <property type="term" value="F:sigma factor activity"/>
    <property type="evidence" value="ECO:0007669"/>
    <property type="project" value="UniProtKB-KW"/>
</dbReference>
<dbReference type="EMBL" id="LT629774">
    <property type="protein sequence ID" value="SDS50374.1"/>
    <property type="molecule type" value="Genomic_DNA"/>
</dbReference>
<keyword evidence="2" id="KW-0805">Transcription regulation</keyword>
<evidence type="ECO:0000313" key="7">
    <source>
        <dbReference type="Proteomes" id="UP000198963"/>
    </source>
</evidence>
<proteinExistence type="inferred from homology"/>
<evidence type="ECO:0000256" key="3">
    <source>
        <dbReference type="ARBA" id="ARBA00023082"/>
    </source>
</evidence>
<dbReference type="Gene3D" id="1.10.1740.10">
    <property type="match status" value="1"/>
</dbReference>
<organism evidence="6 7">
    <name type="scientific">Winogradskyella sediminis</name>
    <dbReference type="NCBI Taxonomy" id="1382466"/>
    <lineage>
        <taxon>Bacteria</taxon>
        <taxon>Pseudomonadati</taxon>
        <taxon>Bacteroidota</taxon>
        <taxon>Flavobacteriia</taxon>
        <taxon>Flavobacteriales</taxon>
        <taxon>Flavobacteriaceae</taxon>
        <taxon>Winogradskyella</taxon>
    </lineage>
</organism>
<reference evidence="6 7" key="1">
    <citation type="submission" date="2016-10" db="EMBL/GenBank/DDBJ databases">
        <authorList>
            <person name="Varghese N."/>
            <person name="Submissions S."/>
        </authorList>
    </citation>
    <scope>NUCLEOTIDE SEQUENCE [LARGE SCALE GENOMIC DNA]</scope>
    <source>
        <strain evidence="6 7">RHA_55</strain>
    </source>
</reference>
<dbReference type="NCBIfam" id="TIGR02937">
    <property type="entry name" value="sigma70-ECF"/>
    <property type="match status" value="1"/>
</dbReference>
<gene>
    <name evidence="6" type="ORF">SAMN04489797_1742</name>
</gene>
<dbReference type="InterPro" id="IPR036388">
    <property type="entry name" value="WH-like_DNA-bd_sf"/>
</dbReference>
<dbReference type="InterPro" id="IPR039425">
    <property type="entry name" value="RNA_pol_sigma-70-like"/>
</dbReference>
<evidence type="ECO:0000256" key="1">
    <source>
        <dbReference type="ARBA" id="ARBA00010641"/>
    </source>
</evidence>
<feature type="domain" description="RNA polymerase sigma factor 70 region 4 type 2" evidence="5">
    <location>
        <begin position="135"/>
        <end position="185"/>
    </location>
</feature>